<sequence>MTKNIEVFPGDEVAVEEEYLASDGTFAEDGKIYASQMGILVLDDDECVARVISPNPPNVLRIGDTVYAVVSDIRNTMATADVVAKDGTKRGLGGETYATIHVSKISQGYTDDVSKELRKGDFIRARVTGISPSLQLTTKDDHLGVIRSLCGTCKTKLVKKGKGLYCPECERSFSRKLADDYGDVKL</sequence>
<feature type="binding site" evidence="2">
    <location>
        <position position="169"/>
    </location>
    <ligand>
        <name>Zn(2+)</name>
        <dbReference type="ChEBI" id="CHEBI:29105"/>
    </ligand>
</feature>
<dbReference type="InterPro" id="IPR012340">
    <property type="entry name" value="NA-bd_OB-fold"/>
</dbReference>
<feature type="binding site" evidence="2">
    <location>
        <position position="150"/>
    </location>
    <ligand>
        <name>Zn(2+)</name>
        <dbReference type="ChEBI" id="CHEBI:29105"/>
    </ligand>
</feature>
<dbReference type="EMBL" id="CP010070">
    <property type="protein sequence ID" value="AIZ57164.1"/>
    <property type="molecule type" value="Genomic_DNA"/>
</dbReference>
<proteinExistence type="inferred from homology"/>
<dbReference type="GO" id="GO:0005737">
    <property type="term" value="C:cytoplasm"/>
    <property type="evidence" value="ECO:0007669"/>
    <property type="project" value="UniProtKB-SubCell"/>
</dbReference>
<dbReference type="PANTHER" id="PTHR12686:SF8">
    <property type="entry name" value="EXOSOME COMPLEX COMPONENT CSL4"/>
    <property type="match status" value="1"/>
</dbReference>
<keyword evidence="5" id="KW-1185">Reference proteome</keyword>
<keyword evidence="2" id="KW-0479">Metal-binding</keyword>
<dbReference type="SUPFAM" id="SSF50249">
    <property type="entry name" value="Nucleic acid-binding proteins"/>
    <property type="match status" value="1"/>
</dbReference>
<dbReference type="PANTHER" id="PTHR12686">
    <property type="entry name" value="3'-5' EXORIBONUCLEASE CSL4-RELATED"/>
    <property type="match status" value="1"/>
</dbReference>
<keyword evidence="1 2" id="KW-0271">Exosome</keyword>
<comment type="similarity">
    <text evidence="2">Belongs to the CSL4 family.</text>
</comment>
<dbReference type="InterPro" id="IPR039771">
    <property type="entry name" value="Csl4"/>
</dbReference>
<dbReference type="OrthoDB" id="6768at2157"/>
<dbReference type="GO" id="GO:0003676">
    <property type="term" value="F:nucleic acid binding"/>
    <property type="evidence" value="ECO:0007669"/>
    <property type="project" value="InterPro"/>
</dbReference>
<dbReference type="RefSeq" id="WP_048113247.1">
    <property type="nucleotide sequence ID" value="NZ_CP010070.1"/>
</dbReference>
<dbReference type="NCBIfam" id="NF034126">
    <property type="entry name" value="PRK09521.1"/>
    <property type="match status" value="1"/>
</dbReference>
<comment type="function">
    <text evidence="2">Non-catalytic component of the exosome, which is a complex involved in RNA degradation. Increases the RNA binding and the efficiency of RNA degradation. Helpful for the interaction of the exosome with A-poor RNAs.</text>
</comment>
<dbReference type="GO" id="GO:0000178">
    <property type="term" value="C:exosome (RNase complex)"/>
    <property type="evidence" value="ECO:0007669"/>
    <property type="project" value="UniProtKB-KW"/>
</dbReference>
<feature type="binding site" evidence="2">
    <location>
        <position position="153"/>
    </location>
    <ligand>
        <name>Zn(2+)</name>
        <dbReference type="ChEBI" id="CHEBI:29105"/>
    </ligand>
</feature>
<dbReference type="Gene3D" id="2.40.50.140">
    <property type="entry name" value="Nucleic acid-binding proteins"/>
    <property type="match status" value="1"/>
</dbReference>
<protein>
    <recommendedName>
        <fullName evidence="2">Exosome complex component Csl4</fullName>
    </recommendedName>
</protein>
<feature type="domain" description="S1 motif" evidence="3">
    <location>
        <begin position="63"/>
        <end position="148"/>
    </location>
</feature>
<dbReference type="InterPro" id="IPR003029">
    <property type="entry name" value="S1_domain"/>
</dbReference>
<dbReference type="Pfam" id="PF14382">
    <property type="entry name" value="ECR1_N"/>
    <property type="match status" value="1"/>
</dbReference>
<dbReference type="Gene3D" id="2.40.50.100">
    <property type="match status" value="1"/>
</dbReference>
<dbReference type="GO" id="GO:0008270">
    <property type="term" value="F:zinc ion binding"/>
    <property type="evidence" value="ECO:0007669"/>
    <property type="project" value="UniProtKB-UniRule"/>
</dbReference>
<evidence type="ECO:0000256" key="1">
    <source>
        <dbReference type="ARBA" id="ARBA00022835"/>
    </source>
</evidence>
<dbReference type="PROSITE" id="PS50126">
    <property type="entry name" value="S1"/>
    <property type="match status" value="1"/>
</dbReference>
<evidence type="ECO:0000313" key="5">
    <source>
        <dbReference type="Proteomes" id="UP000030787"/>
    </source>
</evidence>
<dbReference type="Proteomes" id="UP000030787">
    <property type="component" value="Chromosome"/>
</dbReference>
<dbReference type="SUPFAM" id="SSF110324">
    <property type="entry name" value="Ribosomal L27 protein-like"/>
    <property type="match status" value="1"/>
</dbReference>
<organism evidence="4 5">
    <name type="scientific">Candidatus Methanoplasma termitum</name>
    <dbReference type="NCBI Taxonomy" id="1577791"/>
    <lineage>
        <taxon>Archaea</taxon>
        <taxon>Methanobacteriati</taxon>
        <taxon>Thermoplasmatota</taxon>
        <taxon>Thermoplasmata</taxon>
        <taxon>Methanomassiliicoccales</taxon>
        <taxon>Methanomassiliicoccaceae</taxon>
        <taxon>Candidatus Methanoplasma</taxon>
    </lineage>
</organism>
<evidence type="ECO:0000313" key="4">
    <source>
        <dbReference type="EMBL" id="AIZ57164.1"/>
    </source>
</evidence>
<comment type="subunit">
    <text evidence="2">Component of the archaeal exosome complex. Forms a trimer of Rrp4 and/or Csl4 subunits. The trimer associates with an hexameric ring-like arrangement composed of 3 Rrp41-Rrp42 heterodimers. Interacts with DnaG.</text>
</comment>
<dbReference type="KEGG" id="mear:Mpt1_c13020"/>
<evidence type="ECO:0000256" key="2">
    <source>
        <dbReference type="HAMAP-Rule" id="MF_00975"/>
    </source>
</evidence>
<accession>A0A0A7LDM2</accession>
<dbReference type="InterPro" id="IPR030850">
    <property type="entry name" value="Exosome_Csl4_arc"/>
</dbReference>
<dbReference type="InterPro" id="IPR025721">
    <property type="entry name" value="Exosome_cplx_N_dom"/>
</dbReference>
<evidence type="ECO:0000259" key="3">
    <source>
        <dbReference type="PROSITE" id="PS50126"/>
    </source>
</evidence>
<gene>
    <name evidence="2 4" type="primary">csl4</name>
    <name evidence="4" type="ORF">Mpt1_c13020</name>
</gene>
<dbReference type="GO" id="GO:0006401">
    <property type="term" value="P:RNA catabolic process"/>
    <property type="evidence" value="ECO:0007669"/>
    <property type="project" value="UniProtKB-UniRule"/>
</dbReference>
<dbReference type="Gene3D" id="2.20.70.10">
    <property type="match status" value="1"/>
</dbReference>
<dbReference type="AlphaFoldDB" id="A0A0A7LDM2"/>
<dbReference type="HAMAP" id="MF_00975">
    <property type="entry name" value="Exosome_Csl4"/>
    <property type="match status" value="1"/>
</dbReference>
<dbReference type="HOGENOM" id="CLU_067135_1_1_2"/>
<dbReference type="SMART" id="SM00316">
    <property type="entry name" value="S1"/>
    <property type="match status" value="1"/>
</dbReference>
<reference evidence="4 5" key="1">
    <citation type="journal article" date="2014" name="Appl. Environ. Microbiol.">
        <title>Comparative Genome Analysis of 'Candidatus Methanoplasma termitum' Indicates a New Mode of Energy Metabolism in the Seventh Order of Methanogens.</title>
        <authorList>
            <person name="Lang K."/>
            <person name="Schuldes J."/>
            <person name="Klingl A."/>
            <person name="Poehlein A."/>
            <person name="Daniel R."/>
            <person name="Brune A."/>
        </authorList>
    </citation>
    <scope>NUCLEOTIDE SEQUENCE [LARGE SCALE GENOMIC DNA]</scope>
    <source>
        <strain evidence="5">Mpt1</strain>
    </source>
</reference>
<dbReference type="GO" id="GO:0006396">
    <property type="term" value="P:RNA processing"/>
    <property type="evidence" value="ECO:0007669"/>
    <property type="project" value="InterPro"/>
</dbReference>
<feature type="binding site" evidence="2">
    <location>
        <position position="166"/>
    </location>
    <ligand>
        <name>Zn(2+)</name>
        <dbReference type="ChEBI" id="CHEBI:29105"/>
    </ligand>
</feature>
<keyword evidence="2" id="KW-0862">Zinc</keyword>
<dbReference type="GeneID" id="24818963"/>
<keyword evidence="2" id="KW-0963">Cytoplasm</keyword>
<dbReference type="STRING" id="1577791.Mpt1_c13020"/>
<name>A0A0A7LDM2_9ARCH</name>
<comment type="subcellular location">
    <subcellularLocation>
        <location evidence="2">Cytoplasm</location>
    </subcellularLocation>
</comment>